<dbReference type="AlphaFoldDB" id="A0AB34KIP0"/>
<dbReference type="GO" id="GO:0010468">
    <property type="term" value="P:regulation of gene expression"/>
    <property type="evidence" value="ECO:0007669"/>
    <property type="project" value="UniProtKB-ARBA"/>
</dbReference>
<feature type="region of interest" description="Disordered" evidence="6">
    <location>
        <begin position="660"/>
        <end position="689"/>
    </location>
</feature>
<evidence type="ECO:0000256" key="3">
    <source>
        <dbReference type="ARBA" id="ARBA00023015"/>
    </source>
</evidence>
<dbReference type="GeneID" id="96009191"/>
<feature type="compositionally biased region" description="Polar residues" evidence="6">
    <location>
        <begin position="574"/>
        <end position="589"/>
    </location>
</feature>
<evidence type="ECO:0000256" key="5">
    <source>
        <dbReference type="ARBA" id="ARBA00023242"/>
    </source>
</evidence>
<feature type="compositionally biased region" description="Basic and acidic residues" evidence="6">
    <location>
        <begin position="136"/>
        <end position="155"/>
    </location>
</feature>
<evidence type="ECO:0008006" key="9">
    <source>
        <dbReference type="Google" id="ProtNLM"/>
    </source>
</evidence>
<dbReference type="RefSeq" id="XP_069226704.1">
    <property type="nucleotide sequence ID" value="XM_069376353.1"/>
</dbReference>
<feature type="compositionally biased region" description="Acidic residues" evidence="6">
    <location>
        <begin position="247"/>
        <end position="263"/>
    </location>
</feature>
<feature type="compositionally biased region" description="Polar residues" evidence="6">
    <location>
        <begin position="727"/>
        <end position="736"/>
    </location>
</feature>
<evidence type="ECO:0000313" key="7">
    <source>
        <dbReference type="EMBL" id="KAL1583597.1"/>
    </source>
</evidence>
<evidence type="ECO:0000256" key="6">
    <source>
        <dbReference type="SAM" id="MobiDB-lite"/>
    </source>
</evidence>
<feature type="compositionally biased region" description="Polar residues" evidence="6">
    <location>
        <begin position="22"/>
        <end position="37"/>
    </location>
</feature>
<protein>
    <recommendedName>
        <fullName evidence="9">Transcriptional regulatory protein DEP1</fullName>
    </recommendedName>
</protein>
<dbReference type="SMART" id="SM01401">
    <property type="entry name" value="Sds3"/>
    <property type="match status" value="1"/>
</dbReference>
<gene>
    <name evidence="7" type="ORF">WHR41_07749</name>
</gene>
<feature type="region of interest" description="Disordered" evidence="6">
    <location>
        <begin position="513"/>
        <end position="561"/>
    </location>
</feature>
<dbReference type="EMBL" id="JAAQHG020000033">
    <property type="protein sequence ID" value="KAL1583597.1"/>
    <property type="molecule type" value="Genomic_DNA"/>
</dbReference>
<sequence length="787" mass="86191">MATPATARRSESLHGNLEGNPSAPTSPLRSTHQTPARTPTPRPSISPLSTASKPAKGSPIATRDAIMRDSELEEQLAEAQNTPAEIGDVPDDRSSSLSEPEDIDEEEERLAYVANGAKGAVPLPAQKSLEVDSEAETERLEESPQKLRKHTDDVGRTPSKLSKAAGVEDDLSEPPSPLPADPGAASSTSTVDTAGQKRKRSDAEDSPLTSEESDIEESPRKRSHGAQPNPAEDEVAESTEANGVGEAPEDVDNQAAEDVEEEDSKVAPAKGAKGRRGRKPGRKPKAQHEDTHEDDVAEFGMDMEEEEPGVESAPKSEEEIKEKGEATSSFEDLAKQFAAFRQRLANESLASVEHELQLLNQSDCMHPEFLRQVSCIEDRKAKQVREAHAFYRYRMQSIRERTLGERAQLHSQYYQTVRELRETMLYELGEDWYGIQKERRQQHLEDDERFMYKLPSRKSAQLQQQAKYNQEVSVLSGVAKYVGFPAAPDIAGVESLKLDDDFKAMRIPRRIQQPVQSTHQHQHQHHHHHHEAPTQHQSQQQVVYAPSAHNAAVSAPSERQAHDQFLEQNAWARPQQSAMPSHGTPNLTHTPDWVDQPAGARHIMRNLTGPGQRTGSPFATPVSGKRAAAFASDGDISSSALAAPPSNPRTLIHGISTGSPLQVAKQRQPNGHSGERELTGFRNISNISSTSTIDAPLSAEKLQDNDRSHSHESLMSRHLPALNSEVSAPQQPFETSQMHRHPNSAEGGHGKDVYANPGFRPAEGAFGTPTSSLMSGRAAPPPHSGQM</sequence>
<name>A0AB34KIP0_9PEZI</name>
<keyword evidence="3" id="KW-0805">Transcription regulation</keyword>
<dbReference type="Pfam" id="PF08598">
    <property type="entry name" value="Sds3"/>
    <property type="match status" value="1"/>
</dbReference>
<feature type="region of interest" description="Disordered" evidence="6">
    <location>
        <begin position="1"/>
        <end position="328"/>
    </location>
</feature>
<keyword evidence="8" id="KW-1185">Reference proteome</keyword>
<dbReference type="Proteomes" id="UP000803884">
    <property type="component" value="Unassembled WGS sequence"/>
</dbReference>
<feature type="compositionally biased region" description="Basic and acidic residues" evidence="6">
    <location>
        <begin position="314"/>
        <end position="325"/>
    </location>
</feature>
<reference evidence="7 8" key="1">
    <citation type="journal article" date="2020" name="Microbiol. Resour. Announc.">
        <title>Draft Genome Sequence of a Cladosporium Species Isolated from the Mesophotic Ascidian Didemnum maculosum.</title>
        <authorList>
            <person name="Gioti A."/>
            <person name="Siaperas R."/>
            <person name="Nikolaivits E."/>
            <person name="Le Goff G."/>
            <person name="Ouazzani J."/>
            <person name="Kotoulas G."/>
            <person name="Topakas E."/>
        </authorList>
    </citation>
    <scope>NUCLEOTIDE SEQUENCE [LARGE SCALE GENOMIC DNA]</scope>
    <source>
        <strain evidence="7 8">TM138-S3</strain>
    </source>
</reference>
<feature type="compositionally biased region" description="Basic and acidic residues" evidence="6">
    <location>
        <begin position="701"/>
        <end position="714"/>
    </location>
</feature>
<keyword evidence="5" id="KW-0539">Nucleus</keyword>
<feature type="compositionally biased region" description="Acidic residues" evidence="6">
    <location>
        <begin position="292"/>
        <end position="309"/>
    </location>
</feature>
<evidence type="ECO:0000256" key="2">
    <source>
        <dbReference type="ARBA" id="ARBA00022491"/>
    </source>
</evidence>
<comment type="caution">
    <text evidence="7">The sequence shown here is derived from an EMBL/GenBank/DDBJ whole genome shotgun (WGS) entry which is preliminary data.</text>
</comment>
<dbReference type="PANTHER" id="PTHR21964">
    <property type="entry name" value="BREAST CANCER METASTASIS-SUPPRESSOR 1"/>
    <property type="match status" value="1"/>
</dbReference>
<feature type="region of interest" description="Disordered" evidence="6">
    <location>
        <begin position="727"/>
        <end position="787"/>
    </location>
</feature>
<comment type="subcellular location">
    <subcellularLocation>
        <location evidence="1">Nucleus</location>
    </subcellularLocation>
</comment>
<accession>A0AB34KIP0</accession>
<dbReference type="InterPro" id="IPR013907">
    <property type="entry name" value="Sds3"/>
</dbReference>
<feature type="compositionally biased region" description="Acidic residues" evidence="6">
    <location>
        <begin position="99"/>
        <end position="108"/>
    </location>
</feature>
<feature type="compositionally biased region" description="Basic residues" evidence="6">
    <location>
        <begin position="520"/>
        <end position="530"/>
    </location>
</feature>
<feature type="region of interest" description="Disordered" evidence="6">
    <location>
        <begin position="573"/>
        <end position="595"/>
    </location>
</feature>
<evidence type="ECO:0000313" key="8">
    <source>
        <dbReference type="Proteomes" id="UP000803884"/>
    </source>
</evidence>
<keyword evidence="4" id="KW-0804">Transcription</keyword>
<proteinExistence type="predicted"/>
<dbReference type="GO" id="GO:0005654">
    <property type="term" value="C:nucleoplasm"/>
    <property type="evidence" value="ECO:0007669"/>
    <property type="project" value="UniProtKB-ARBA"/>
</dbReference>
<keyword evidence="2" id="KW-0678">Repressor</keyword>
<feature type="compositionally biased region" description="Basic residues" evidence="6">
    <location>
        <begin position="272"/>
        <end position="285"/>
    </location>
</feature>
<organism evidence="7 8">
    <name type="scientific">Cladosporium halotolerans</name>
    <dbReference type="NCBI Taxonomy" id="1052096"/>
    <lineage>
        <taxon>Eukaryota</taxon>
        <taxon>Fungi</taxon>
        <taxon>Dikarya</taxon>
        <taxon>Ascomycota</taxon>
        <taxon>Pezizomycotina</taxon>
        <taxon>Dothideomycetes</taxon>
        <taxon>Dothideomycetidae</taxon>
        <taxon>Cladosporiales</taxon>
        <taxon>Cladosporiaceae</taxon>
        <taxon>Cladosporium</taxon>
    </lineage>
</organism>
<feature type="region of interest" description="Disordered" evidence="6">
    <location>
        <begin position="695"/>
        <end position="714"/>
    </location>
</feature>
<feature type="compositionally biased region" description="Polar residues" evidence="6">
    <location>
        <begin position="660"/>
        <end position="671"/>
    </location>
</feature>
<evidence type="ECO:0000256" key="1">
    <source>
        <dbReference type="ARBA" id="ARBA00004123"/>
    </source>
</evidence>
<evidence type="ECO:0000256" key="4">
    <source>
        <dbReference type="ARBA" id="ARBA00023163"/>
    </source>
</evidence>